<organism evidence="2 3">
    <name type="scientific">Planctomicrobium piriforme</name>
    <dbReference type="NCBI Taxonomy" id="1576369"/>
    <lineage>
        <taxon>Bacteria</taxon>
        <taxon>Pseudomonadati</taxon>
        <taxon>Planctomycetota</taxon>
        <taxon>Planctomycetia</taxon>
        <taxon>Planctomycetales</taxon>
        <taxon>Planctomycetaceae</taxon>
        <taxon>Planctomicrobium</taxon>
    </lineage>
</organism>
<keyword evidence="3" id="KW-1185">Reference proteome</keyword>
<protein>
    <submittedName>
        <fullName evidence="2">Uncharacterized protein</fullName>
    </submittedName>
</protein>
<name>A0A1I3P6J9_9PLAN</name>
<feature type="region of interest" description="Disordered" evidence="1">
    <location>
        <begin position="435"/>
        <end position="454"/>
    </location>
</feature>
<dbReference type="RefSeq" id="WP_092053890.1">
    <property type="nucleotide sequence ID" value="NZ_FOQD01000016.1"/>
</dbReference>
<reference evidence="3" key="1">
    <citation type="submission" date="2016-10" db="EMBL/GenBank/DDBJ databases">
        <authorList>
            <person name="Varghese N."/>
            <person name="Submissions S."/>
        </authorList>
    </citation>
    <scope>NUCLEOTIDE SEQUENCE [LARGE SCALE GENOMIC DNA]</scope>
    <source>
        <strain evidence="3">DSM 26348</strain>
    </source>
</reference>
<dbReference type="STRING" id="1576369.SAMN05421753_11650"/>
<evidence type="ECO:0000313" key="3">
    <source>
        <dbReference type="Proteomes" id="UP000199518"/>
    </source>
</evidence>
<dbReference type="AlphaFoldDB" id="A0A1I3P6J9"/>
<sequence>MWYIDIDRKELGAALTSGRSTLSSHLEKLDGQLKAPIPRRMVRLLWHSPSDAFLFPPAVMAAPKAELRECLAWCTTYVGPLSPITAYTRVMSPEALFRLQNMPNGGDVESWFITITMAMAEATIATQSTPRNTEEIAAADIFCTYSFAKGRAETLGLPQEDWNIEERWRDLALFFDRPQRNYLLALQSVWRTTSNQCGRHRMHDNKRLFPVVDIGDGDAPQFIALRRLGLRLDEIIPDASLEEITEAMRGTREGRIDYFHRTVHRLAKERTSVISGDLRCGFLASLLSLGSMEYLPLAVALLPMFPEAPFWYAVCVALYAANSMQREAFLSEKRGLARRILRELCASATIADPLTADISLDELLMIGGDRAALTEVHRSTQNGINVELAPFINVDVVVDRYSSTENQPADDDRRNRMFQEWLVALDSHISALDTLLNNRPSQRSESRSKGRQKR</sequence>
<accession>A0A1I3P6J9</accession>
<evidence type="ECO:0000256" key="1">
    <source>
        <dbReference type="SAM" id="MobiDB-lite"/>
    </source>
</evidence>
<proteinExistence type="predicted"/>
<dbReference type="EMBL" id="FOQD01000016">
    <property type="protein sequence ID" value="SFJ17021.1"/>
    <property type="molecule type" value="Genomic_DNA"/>
</dbReference>
<evidence type="ECO:0000313" key="2">
    <source>
        <dbReference type="EMBL" id="SFJ17021.1"/>
    </source>
</evidence>
<dbReference type="OrthoDB" id="8438467at2"/>
<dbReference type="Proteomes" id="UP000199518">
    <property type="component" value="Unassembled WGS sequence"/>
</dbReference>
<gene>
    <name evidence="2" type="ORF">SAMN05421753_11650</name>
</gene>